<reference evidence="1" key="2">
    <citation type="submission" date="2020-11" db="EMBL/GenBank/DDBJ databases">
        <authorList>
            <person name="McCartney M.A."/>
            <person name="Auch B."/>
            <person name="Kono T."/>
            <person name="Mallez S."/>
            <person name="Becker A."/>
            <person name="Gohl D.M."/>
            <person name="Silverstein K.A.T."/>
            <person name="Koren S."/>
            <person name="Bechman K.B."/>
            <person name="Herman A."/>
            <person name="Abrahante J.E."/>
            <person name="Garbe J."/>
        </authorList>
    </citation>
    <scope>NUCLEOTIDE SEQUENCE</scope>
    <source>
        <strain evidence="1">Duluth1</strain>
        <tissue evidence="1">Whole animal</tissue>
    </source>
</reference>
<dbReference type="AlphaFoldDB" id="A0A9D4S9S4"/>
<accession>A0A9D4S9S4</accession>
<proteinExistence type="predicted"/>
<dbReference type="EMBL" id="JAIWYP010000001">
    <property type="protein sequence ID" value="KAH3895800.1"/>
    <property type="molecule type" value="Genomic_DNA"/>
</dbReference>
<sequence length="51" mass="5979">MNGRCDFFEQLFDIDCNFLKNFPLAANDHSVLRKKVNDSLQRRTKVSNANF</sequence>
<protein>
    <submittedName>
        <fullName evidence="1">Uncharacterized protein</fullName>
    </submittedName>
</protein>
<keyword evidence="2" id="KW-1185">Reference proteome</keyword>
<evidence type="ECO:0000313" key="2">
    <source>
        <dbReference type="Proteomes" id="UP000828390"/>
    </source>
</evidence>
<gene>
    <name evidence="1" type="ORF">DPMN_019967</name>
</gene>
<evidence type="ECO:0000313" key="1">
    <source>
        <dbReference type="EMBL" id="KAH3895800.1"/>
    </source>
</evidence>
<dbReference type="Proteomes" id="UP000828390">
    <property type="component" value="Unassembled WGS sequence"/>
</dbReference>
<organism evidence="1 2">
    <name type="scientific">Dreissena polymorpha</name>
    <name type="common">Zebra mussel</name>
    <name type="synonym">Mytilus polymorpha</name>
    <dbReference type="NCBI Taxonomy" id="45954"/>
    <lineage>
        <taxon>Eukaryota</taxon>
        <taxon>Metazoa</taxon>
        <taxon>Spiralia</taxon>
        <taxon>Lophotrochozoa</taxon>
        <taxon>Mollusca</taxon>
        <taxon>Bivalvia</taxon>
        <taxon>Autobranchia</taxon>
        <taxon>Heteroconchia</taxon>
        <taxon>Euheterodonta</taxon>
        <taxon>Imparidentia</taxon>
        <taxon>Neoheterodontei</taxon>
        <taxon>Myida</taxon>
        <taxon>Dreissenoidea</taxon>
        <taxon>Dreissenidae</taxon>
        <taxon>Dreissena</taxon>
    </lineage>
</organism>
<comment type="caution">
    <text evidence="1">The sequence shown here is derived from an EMBL/GenBank/DDBJ whole genome shotgun (WGS) entry which is preliminary data.</text>
</comment>
<reference evidence="1" key="1">
    <citation type="journal article" date="2019" name="bioRxiv">
        <title>The Genome of the Zebra Mussel, Dreissena polymorpha: A Resource for Invasive Species Research.</title>
        <authorList>
            <person name="McCartney M.A."/>
            <person name="Auch B."/>
            <person name="Kono T."/>
            <person name="Mallez S."/>
            <person name="Zhang Y."/>
            <person name="Obille A."/>
            <person name="Becker A."/>
            <person name="Abrahante J.E."/>
            <person name="Garbe J."/>
            <person name="Badalamenti J.P."/>
            <person name="Herman A."/>
            <person name="Mangelson H."/>
            <person name="Liachko I."/>
            <person name="Sullivan S."/>
            <person name="Sone E.D."/>
            <person name="Koren S."/>
            <person name="Silverstein K.A.T."/>
            <person name="Beckman K.B."/>
            <person name="Gohl D.M."/>
        </authorList>
    </citation>
    <scope>NUCLEOTIDE SEQUENCE</scope>
    <source>
        <strain evidence="1">Duluth1</strain>
        <tissue evidence="1">Whole animal</tissue>
    </source>
</reference>
<name>A0A9D4S9S4_DREPO</name>